<dbReference type="KEGG" id="raj:RA11412_1032"/>
<protein>
    <submittedName>
        <fullName evidence="2">Uncharacterized protein</fullName>
    </submittedName>
</protein>
<proteinExistence type="predicted"/>
<sequence>MGIFGIGKKKWEAQVRAAEEAAAAEAEERSLSEKVMEQQQWEESLRKFVRTESQRSQGQRVVEENARHTAASEDFFEEHDQDSTDSANLVHPGAEEQELEATTSESSTQTQEPEDDYDTDDAPAQDPYDDEGYDASAEYEDDYDDEDDDYDDEDEDEETRQARVKDYMTRLGLTNDDNDPEQKIELVTDETVLLHLPDTPEEDAHTTVTEPETYAGRCRLSRLKIRGRRCKKQPIPGRLLRRTIVRTTPKTSSTMCLQGRNQ</sequence>
<accession>A0A2Z5QYH0</accession>
<dbReference type="AlphaFoldDB" id="A0A2Z5QYH0"/>
<evidence type="ECO:0000313" key="2">
    <source>
        <dbReference type="EMBL" id="BAV87331.1"/>
    </source>
</evidence>
<dbReference type="EMBL" id="AP017895">
    <property type="protein sequence ID" value="BAV87331.1"/>
    <property type="molecule type" value="Genomic_DNA"/>
</dbReference>
<feature type="compositionally biased region" description="Basic and acidic residues" evidence="1">
    <location>
        <begin position="61"/>
        <end position="71"/>
    </location>
</feature>
<feature type="compositionally biased region" description="Acidic residues" evidence="1">
    <location>
        <begin position="112"/>
        <end position="158"/>
    </location>
</feature>
<dbReference type="Proteomes" id="UP000250241">
    <property type="component" value="Chromosome"/>
</dbReference>
<gene>
    <name evidence="2" type="ORF">RA11412_1032</name>
</gene>
<feature type="region of interest" description="Disordered" evidence="1">
    <location>
        <begin position="49"/>
        <end position="162"/>
    </location>
</feature>
<reference evidence="2 3" key="1">
    <citation type="submission" date="2016-10" db="EMBL/GenBank/DDBJ databases">
        <title>Genome sequence of Rothia aeria strain JCM11412.</title>
        <authorList>
            <person name="Nambu T."/>
        </authorList>
    </citation>
    <scope>NUCLEOTIDE SEQUENCE [LARGE SCALE GENOMIC DNA]</scope>
    <source>
        <strain evidence="2 3">JCM 11412</strain>
    </source>
</reference>
<evidence type="ECO:0000313" key="3">
    <source>
        <dbReference type="Proteomes" id="UP000250241"/>
    </source>
</evidence>
<organism evidence="2 3">
    <name type="scientific">Rothia aeria</name>
    <dbReference type="NCBI Taxonomy" id="172042"/>
    <lineage>
        <taxon>Bacteria</taxon>
        <taxon>Bacillati</taxon>
        <taxon>Actinomycetota</taxon>
        <taxon>Actinomycetes</taxon>
        <taxon>Micrococcales</taxon>
        <taxon>Micrococcaceae</taxon>
        <taxon>Rothia</taxon>
    </lineage>
</organism>
<name>A0A2Z5QYH0_9MICC</name>
<keyword evidence="3" id="KW-1185">Reference proteome</keyword>
<feature type="compositionally biased region" description="Low complexity" evidence="1">
    <location>
        <begin position="100"/>
        <end position="111"/>
    </location>
</feature>
<evidence type="ECO:0000256" key="1">
    <source>
        <dbReference type="SAM" id="MobiDB-lite"/>
    </source>
</evidence>